<dbReference type="AlphaFoldDB" id="X1GB56"/>
<sequence>RLSVIAISKKTNLQVERVILHQIMEDFYYRFESAIRNFNGNIDPSILQYKKRLENMNLNTLFRFDDQL</sequence>
<dbReference type="EMBL" id="BARU01020963">
    <property type="protein sequence ID" value="GAH55136.1"/>
    <property type="molecule type" value="Genomic_DNA"/>
</dbReference>
<organism evidence="1">
    <name type="scientific">marine sediment metagenome</name>
    <dbReference type="NCBI Taxonomy" id="412755"/>
    <lineage>
        <taxon>unclassified sequences</taxon>
        <taxon>metagenomes</taxon>
        <taxon>ecological metagenomes</taxon>
    </lineage>
</organism>
<name>X1GB56_9ZZZZ</name>
<proteinExistence type="predicted"/>
<gene>
    <name evidence="1" type="ORF">S03H2_34366</name>
</gene>
<comment type="caution">
    <text evidence="1">The sequence shown here is derived from an EMBL/GenBank/DDBJ whole genome shotgun (WGS) entry which is preliminary data.</text>
</comment>
<accession>X1GB56</accession>
<feature type="non-terminal residue" evidence="1">
    <location>
        <position position="1"/>
    </location>
</feature>
<reference evidence="1" key="1">
    <citation type="journal article" date="2014" name="Front. Microbiol.">
        <title>High frequency of phylogenetically diverse reductive dehalogenase-homologous genes in deep subseafloor sedimentary metagenomes.</title>
        <authorList>
            <person name="Kawai M."/>
            <person name="Futagami T."/>
            <person name="Toyoda A."/>
            <person name="Takaki Y."/>
            <person name="Nishi S."/>
            <person name="Hori S."/>
            <person name="Arai W."/>
            <person name="Tsubouchi T."/>
            <person name="Morono Y."/>
            <person name="Uchiyama I."/>
            <person name="Ito T."/>
            <person name="Fujiyama A."/>
            <person name="Inagaki F."/>
            <person name="Takami H."/>
        </authorList>
    </citation>
    <scope>NUCLEOTIDE SEQUENCE</scope>
    <source>
        <strain evidence="1">Expedition CK06-06</strain>
    </source>
</reference>
<evidence type="ECO:0000313" key="1">
    <source>
        <dbReference type="EMBL" id="GAH55136.1"/>
    </source>
</evidence>
<protein>
    <submittedName>
        <fullName evidence="1">Uncharacterized protein</fullName>
    </submittedName>
</protein>